<protein>
    <submittedName>
        <fullName evidence="2">Nuclear transport factor 2 family protein</fullName>
    </submittedName>
</protein>
<name>A0A5S4H2I1_9ACTN</name>
<dbReference type="OrthoDB" id="9808719at2"/>
<organism evidence="2 3">
    <name type="scientific">Nonomuraea zeae</name>
    <dbReference type="NCBI Taxonomy" id="1642303"/>
    <lineage>
        <taxon>Bacteria</taxon>
        <taxon>Bacillati</taxon>
        <taxon>Actinomycetota</taxon>
        <taxon>Actinomycetes</taxon>
        <taxon>Streptosporangiales</taxon>
        <taxon>Streptosporangiaceae</taxon>
        <taxon>Nonomuraea</taxon>
    </lineage>
</organism>
<dbReference type="Pfam" id="PF12680">
    <property type="entry name" value="SnoaL_2"/>
    <property type="match status" value="1"/>
</dbReference>
<dbReference type="RefSeq" id="WP_138687726.1">
    <property type="nucleotide sequence ID" value="NZ_JBHSAZ010000068.1"/>
</dbReference>
<feature type="domain" description="SnoaL-like" evidence="1">
    <location>
        <begin position="13"/>
        <end position="114"/>
    </location>
</feature>
<evidence type="ECO:0000259" key="1">
    <source>
        <dbReference type="Pfam" id="PF12680"/>
    </source>
</evidence>
<reference evidence="2 3" key="1">
    <citation type="submission" date="2019-05" db="EMBL/GenBank/DDBJ databases">
        <title>Draft genome sequence of Nonomuraea zeae DSM 100528.</title>
        <authorList>
            <person name="Saricaoglu S."/>
            <person name="Isik K."/>
        </authorList>
    </citation>
    <scope>NUCLEOTIDE SEQUENCE [LARGE SCALE GENOMIC DNA]</scope>
    <source>
        <strain evidence="2 3">DSM 100528</strain>
    </source>
</reference>
<dbReference type="InterPro" id="IPR037401">
    <property type="entry name" value="SnoaL-like"/>
</dbReference>
<evidence type="ECO:0000313" key="2">
    <source>
        <dbReference type="EMBL" id="TMR39337.1"/>
    </source>
</evidence>
<dbReference type="EMBL" id="VCKX01000003">
    <property type="protein sequence ID" value="TMR39337.1"/>
    <property type="molecule type" value="Genomic_DNA"/>
</dbReference>
<keyword evidence="3" id="KW-1185">Reference proteome</keyword>
<accession>A0A5S4H2I1</accession>
<proteinExistence type="predicted"/>
<evidence type="ECO:0000313" key="3">
    <source>
        <dbReference type="Proteomes" id="UP000306628"/>
    </source>
</evidence>
<dbReference type="SUPFAM" id="SSF54427">
    <property type="entry name" value="NTF2-like"/>
    <property type="match status" value="1"/>
</dbReference>
<dbReference type="InterPro" id="IPR032710">
    <property type="entry name" value="NTF2-like_dom_sf"/>
</dbReference>
<gene>
    <name evidence="2" type="ORF">ETD85_01395</name>
</gene>
<dbReference type="AlphaFoldDB" id="A0A5S4H2I1"/>
<dbReference type="Gene3D" id="3.10.450.50">
    <property type="match status" value="1"/>
</dbReference>
<sequence length="120" mass="13223">MTTIDQRTELILKYLDIWNERDATARESLIKTVFTEDGVYSDPDHEALRGPGELSAAISRAQEGFGDMEFSLGALINAHHDTALFTWRLGAPGSGTAVATGYDVVEFSGRQIRRVVGFFV</sequence>
<dbReference type="Proteomes" id="UP000306628">
    <property type="component" value="Unassembled WGS sequence"/>
</dbReference>
<comment type="caution">
    <text evidence="2">The sequence shown here is derived from an EMBL/GenBank/DDBJ whole genome shotgun (WGS) entry which is preliminary data.</text>
</comment>